<organism evidence="2 3">
    <name type="scientific">Sphingobacterium populi</name>
    <dbReference type="NCBI Taxonomy" id="1812824"/>
    <lineage>
        <taxon>Bacteria</taxon>
        <taxon>Pseudomonadati</taxon>
        <taxon>Bacteroidota</taxon>
        <taxon>Sphingobacteriia</taxon>
        <taxon>Sphingobacteriales</taxon>
        <taxon>Sphingobacteriaceae</taxon>
        <taxon>Sphingobacterium</taxon>
    </lineage>
</organism>
<dbReference type="RefSeq" id="WP_066754474.1">
    <property type="nucleotide sequence ID" value="NZ_JBHUMB010000006.1"/>
</dbReference>
<proteinExistence type="predicted"/>
<name>A0ABW5UAZ7_9SPHI</name>
<evidence type="ECO:0000313" key="2">
    <source>
        <dbReference type="EMBL" id="MFD2742997.1"/>
    </source>
</evidence>
<sequence>MIFNEFYKMNMKNYNLKVSFLSLLLLMSVSVQAQQKLFDTHLFKVNLLPIALRSYNISYETTISDHWSFALGVNVRPSQGVPFQSEVERYYTDNDVRLSNLMVSQYSIVPEFRYYFTPSSALRGFYLGTYFQYANFGVDMQIDYTGRGNGVNPSEFDFKGPIHTYTAGASIGRQWRFGKAFYLDWTILGASFGINSGNIVGINRNNRPLDDYEQQVFINKPNEFDIPLANVRVDAESDQISIRTNGLWAGARFGLSIGYRF</sequence>
<dbReference type="Pfam" id="PF12099">
    <property type="entry name" value="DUF3575"/>
    <property type="match status" value="1"/>
</dbReference>
<feature type="signal peptide" evidence="1">
    <location>
        <begin position="1"/>
        <end position="33"/>
    </location>
</feature>
<comment type="caution">
    <text evidence="2">The sequence shown here is derived from an EMBL/GenBank/DDBJ whole genome shotgun (WGS) entry which is preliminary data.</text>
</comment>
<keyword evidence="1" id="KW-0732">Signal</keyword>
<dbReference type="Proteomes" id="UP001597418">
    <property type="component" value="Unassembled WGS sequence"/>
</dbReference>
<feature type="chain" id="PRO_5045851855" evidence="1">
    <location>
        <begin position="34"/>
        <end position="261"/>
    </location>
</feature>
<protein>
    <submittedName>
        <fullName evidence="2">DUF3575 domain-containing protein</fullName>
    </submittedName>
</protein>
<dbReference type="InterPro" id="IPR021958">
    <property type="entry name" value="DUF3575"/>
</dbReference>
<evidence type="ECO:0000256" key="1">
    <source>
        <dbReference type="SAM" id="SignalP"/>
    </source>
</evidence>
<accession>A0ABW5UAZ7</accession>
<keyword evidence="3" id="KW-1185">Reference proteome</keyword>
<gene>
    <name evidence="2" type="ORF">ACFSQ6_06265</name>
</gene>
<reference evidence="3" key="1">
    <citation type="journal article" date="2019" name="Int. J. Syst. Evol. Microbiol.">
        <title>The Global Catalogue of Microorganisms (GCM) 10K type strain sequencing project: providing services to taxonomists for standard genome sequencing and annotation.</title>
        <authorList>
            <consortium name="The Broad Institute Genomics Platform"/>
            <consortium name="The Broad Institute Genome Sequencing Center for Infectious Disease"/>
            <person name="Wu L."/>
            <person name="Ma J."/>
        </authorList>
    </citation>
    <scope>NUCLEOTIDE SEQUENCE [LARGE SCALE GENOMIC DNA]</scope>
    <source>
        <strain evidence="3">KCTC 42247</strain>
    </source>
</reference>
<evidence type="ECO:0000313" key="3">
    <source>
        <dbReference type="Proteomes" id="UP001597418"/>
    </source>
</evidence>
<dbReference type="EMBL" id="JBHUMB010000006">
    <property type="protein sequence ID" value="MFD2742997.1"/>
    <property type="molecule type" value="Genomic_DNA"/>
</dbReference>